<dbReference type="InterPro" id="IPR049316">
    <property type="entry name" value="GDC-P_C"/>
</dbReference>
<comment type="caution">
    <text evidence="3">The sequence shown here is derived from an EMBL/GenBank/DDBJ whole genome shotgun (WGS) entry which is preliminary data.</text>
</comment>
<evidence type="ECO:0000313" key="4">
    <source>
        <dbReference type="Proteomes" id="UP001054945"/>
    </source>
</evidence>
<dbReference type="Gene3D" id="3.90.1150.10">
    <property type="entry name" value="Aspartate Aminotransferase, domain 1"/>
    <property type="match status" value="1"/>
</dbReference>
<dbReference type="PANTHER" id="PTHR11773:SF1">
    <property type="entry name" value="GLYCINE DEHYDROGENASE (DECARBOXYLATING), MITOCHONDRIAL"/>
    <property type="match status" value="1"/>
</dbReference>
<feature type="non-terminal residue" evidence="3">
    <location>
        <position position="1"/>
    </location>
</feature>
<dbReference type="SUPFAM" id="SSF53383">
    <property type="entry name" value="PLP-dependent transferases"/>
    <property type="match status" value="1"/>
</dbReference>
<evidence type="ECO:0000259" key="2">
    <source>
        <dbReference type="Pfam" id="PF21478"/>
    </source>
</evidence>
<name>A0AAV4V6X2_CAEEX</name>
<keyword evidence="1" id="KW-0663">Pyridoxal phosphate</keyword>
<evidence type="ECO:0000256" key="1">
    <source>
        <dbReference type="ARBA" id="ARBA00022898"/>
    </source>
</evidence>
<reference evidence="3 4" key="1">
    <citation type="submission" date="2021-06" db="EMBL/GenBank/DDBJ databases">
        <title>Caerostris extrusa draft genome.</title>
        <authorList>
            <person name="Kono N."/>
            <person name="Arakawa K."/>
        </authorList>
    </citation>
    <scope>NUCLEOTIDE SEQUENCE [LARGE SCALE GENOMIC DNA]</scope>
</reference>
<dbReference type="GO" id="GO:0005739">
    <property type="term" value="C:mitochondrion"/>
    <property type="evidence" value="ECO:0007669"/>
    <property type="project" value="TreeGrafter"/>
</dbReference>
<dbReference type="GO" id="GO:0005960">
    <property type="term" value="C:glycine cleavage complex"/>
    <property type="evidence" value="ECO:0007669"/>
    <property type="project" value="TreeGrafter"/>
</dbReference>
<dbReference type="Proteomes" id="UP001054945">
    <property type="component" value="Unassembled WGS sequence"/>
</dbReference>
<proteinExistence type="predicted"/>
<dbReference type="InterPro" id="IPR015422">
    <property type="entry name" value="PyrdxlP-dep_Trfase_small"/>
</dbReference>
<dbReference type="GO" id="GO:0030170">
    <property type="term" value="F:pyridoxal phosphate binding"/>
    <property type="evidence" value="ECO:0007669"/>
    <property type="project" value="TreeGrafter"/>
</dbReference>
<dbReference type="InterPro" id="IPR015424">
    <property type="entry name" value="PyrdxlP-dep_Trfase"/>
</dbReference>
<keyword evidence="4" id="KW-1185">Reference proteome</keyword>
<dbReference type="Pfam" id="PF21478">
    <property type="entry name" value="GcvP2_C"/>
    <property type="match status" value="1"/>
</dbReference>
<evidence type="ECO:0000313" key="3">
    <source>
        <dbReference type="EMBL" id="GIY65861.1"/>
    </source>
</evidence>
<dbReference type="InterPro" id="IPR020581">
    <property type="entry name" value="GDC_P"/>
</dbReference>
<dbReference type="GO" id="GO:0004375">
    <property type="term" value="F:glycine dehydrogenase (decarboxylating) activity"/>
    <property type="evidence" value="ECO:0007669"/>
    <property type="project" value="InterPro"/>
</dbReference>
<sequence>FHAPTVSWPVSGSLMIEPTESEDKDELDRFCQAMINIRKEIADIENGISDPEINVLRMAPPHTKSRVLFELGQTVLERTSSFSSGFCATRNQAVAQRGANRRHLWGHQPYVHVSSPLLLHQLNGLVSPALGRGIPILAFHFSLKVEHWCHFRCRKRHQTVHSHRNTFS</sequence>
<dbReference type="GO" id="GO:0019464">
    <property type="term" value="P:glycine decarboxylation via glycine cleavage system"/>
    <property type="evidence" value="ECO:0007669"/>
    <property type="project" value="TreeGrafter"/>
</dbReference>
<dbReference type="GO" id="GO:0016594">
    <property type="term" value="F:glycine binding"/>
    <property type="evidence" value="ECO:0007669"/>
    <property type="project" value="TreeGrafter"/>
</dbReference>
<feature type="domain" description="Glycine dehydrogenase C-terminal" evidence="2">
    <location>
        <begin position="1"/>
        <end position="60"/>
    </location>
</feature>
<organism evidence="3 4">
    <name type="scientific">Caerostris extrusa</name>
    <name type="common">Bark spider</name>
    <name type="synonym">Caerostris bankana</name>
    <dbReference type="NCBI Taxonomy" id="172846"/>
    <lineage>
        <taxon>Eukaryota</taxon>
        <taxon>Metazoa</taxon>
        <taxon>Ecdysozoa</taxon>
        <taxon>Arthropoda</taxon>
        <taxon>Chelicerata</taxon>
        <taxon>Arachnida</taxon>
        <taxon>Araneae</taxon>
        <taxon>Araneomorphae</taxon>
        <taxon>Entelegynae</taxon>
        <taxon>Araneoidea</taxon>
        <taxon>Araneidae</taxon>
        <taxon>Caerostris</taxon>
    </lineage>
</organism>
<dbReference type="EMBL" id="BPLR01014040">
    <property type="protein sequence ID" value="GIY65861.1"/>
    <property type="molecule type" value="Genomic_DNA"/>
</dbReference>
<dbReference type="AlphaFoldDB" id="A0AAV4V6X2"/>
<gene>
    <name evidence="3" type="primary">GLDC</name>
    <name evidence="3" type="ORF">CEXT_245321</name>
</gene>
<accession>A0AAV4V6X2</accession>
<dbReference type="PANTHER" id="PTHR11773">
    <property type="entry name" value="GLYCINE DEHYDROGENASE, DECARBOXYLATING"/>
    <property type="match status" value="1"/>
</dbReference>
<protein>
    <submittedName>
        <fullName evidence="3">Glycine dehydrogenase</fullName>
    </submittedName>
</protein>